<dbReference type="SMART" id="SM00014">
    <property type="entry name" value="acidPPc"/>
    <property type="match status" value="1"/>
</dbReference>
<keyword evidence="6 7" id="KW-0472">Membrane</keyword>
<feature type="domain" description="Phosphatidic acid phosphatase type 2/haloperoxidase" evidence="8">
    <location>
        <begin position="316"/>
        <end position="426"/>
    </location>
</feature>
<feature type="transmembrane region" description="Helical" evidence="7">
    <location>
        <begin position="54"/>
        <end position="77"/>
    </location>
</feature>
<dbReference type="GO" id="GO:0005886">
    <property type="term" value="C:plasma membrane"/>
    <property type="evidence" value="ECO:0007669"/>
    <property type="project" value="UniProtKB-SubCell"/>
</dbReference>
<evidence type="ECO:0000256" key="7">
    <source>
        <dbReference type="SAM" id="Phobius"/>
    </source>
</evidence>
<dbReference type="PANTHER" id="PTHR30353">
    <property type="entry name" value="INNER MEMBRANE PROTEIN DEDA-RELATED"/>
    <property type="match status" value="1"/>
</dbReference>
<comment type="subcellular location">
    <subcellularLocation>
        <location evidence="1">Cell membrane</location>
        <topology evidence="1">Multi-pass membrane protein</topology>
    </subcellularLocation>
</comment>
<evidence type="ECO:0000256" key="2">
    <source>
        <dbReference type="ARBA" id="ARBA00010792"/>
    </source>
</evidence>
<dbReference type="Pfam" id="PF01569">
    <property type="entry name" value="PAP2"/>
    <property type="match status" value="1"/>
</dbReference>
<feature type="transmembrane region" description="Helical" evidence="7">
    <location>
        <begin position="6"/>
        <end position="25"/>
    </location>
</feature>
<comment type="caution">
    <text evidence="9">The sequence shown here is derived from an EMBL/GenBank/DDBJ whole genome shotgun (WGS) entry which is preliminary data.</text>
</comment>
<dbReference type="InterPro" id="IPR036938">
    <property type="entry name" value="PAP2/HPO_sf"/>
</dbReference>
<feature type="transmembrane region" description="Helical" evidence="7">
    <location>
        <begin position="282"/>
        <end position="308"/>
    </location>
</feature>
<dbReference type="AlphaFoldDB" id="A0A3D0KC52"/>
<evidence type="ECO:0000256" key="3">
    <source>
        <dbReference type="ARBA" id="ARBA00022475"/>
    </source>
</evidence>
<feature type="transmembrane region" description="Helical" evidence="7">
    <location>
        <begin position="384"/>
        <end position="405"/>
    </location>
</feature>
<keyword evidence="3" id="KW-1003">Cell membrane</keyword>
<feature type="transmembrane region" description="Helical" evidence="7">
    <location>
        <begin position="235"/>
        <end position="256"/>
    </location>
</feature>
<dbReference type="InterPro" id="IPR032818">
    <property type="entry name" value="DedA-like"/>
</dbReference>
<accession>A0A3D0KC52</accession>
<dbReference type="SUPFAM" id="SSF48317">
    <property type="entry name" value="Acid phosphatase/Vanadium-dependent haloperoxidase"/>
    <property type="match status" value="1"/>
</dbReference>
<feature type="transmembrane region" description="Helical" evidence="7">
    <location>
        <begin position="441"/>
        <end position="460"/>
    </location>
</feature>
<dbReference type="Gene3D" id="1.20.144.10">
    <property type="entry name" value="Phosphatidic acid phosphatase type 2/haloperoxidase"/>
    <property type="match status" value="1"/>
</dbReference>
<name>A0A3D0KC52_9GAMM</name>
<dbReference type="Pfam" id="PF09335">
    <property type="entry name" value="VTT_dom"/>
    <property type="match status" value="1"/>
</dbReference>
<dbReference type="CDD" id="cd03392">
    <property type="entry name" value="PAP2_like_2"/>
    <property type="match status" value="1"/>
</dbReference>
<proteinExistence type="inferred from homology"/>
<feature type="transmembrane region" description="Helical" evidence="7">
    <location>
        <begin position="315"/>
        <end position="337"/>
    </location>
</feature>
<evidence type="ECO:0000256" key="5">
    <source>
        <dbReference type="ARBA" id="ARBA00022989"/>
    </source>
</evidence>
<comment type="similarity">
    <text evidence="2">Belongs to the DedA family.</text>
</comment>
<feature type="transmembrane region" description="Helical" evidence="7">
    <location>
        <begin position="411"/>
        <end position="429"/>
    </location>
</feature>
<sequence>MADTLFALSLSPAMLLLMVTLISLLESLALVGLLVPGVVLITAASSVAGHEAIALPWLICAALIGAILGDSISYLLGYHHREQVTNRWPLSMHPEWLERGVRFFNRYGIHSVFIGRFVGPVRPIIPLIAGMMRMPKRTFLWANITSAALWAPAYVLPGYLLGRTWQQHLNLPPNIETAIITLSACIVVLAVIFSWGRAQVGRHGFIYLATARLIRRIPFMRRSWLSMSLNDEVPLASLLLFLITLASVSAWTLLVINHQGPLAIDLQAQRLFNWLTNEPLQLISVALAKTGDALGVSALLLPLAVWLIHHKRIDALCHWVFAIGGVALLNTIGKMVFERTRPATPEHLIGSFSYPSAHTSTTVVIVGLAAAFIAAELHRKQRVWVYWLAIILATPMALSRLILGVHWLSDLIGGALLGLLVCALIRLNWQRRVRAPLPHCPWGRLMASTIALVVLRIILIPPV</sequence>
<reference evidence="9" key="1">
    <citation type="journal article" date="2018" name="Nat. Biotechnol.">
        <title>A standardized bacterial taxonomy based on genome phylogeny substantially revises the tree of life.</title>
        <authorList>
            <person name="Parks D.H."/>
            <person name="Chuvochina M."/>
            <person name="Waite D.W."/>
            <person name="Rinke C."/>
            <person name="Skarshewski A."/>
            <person name="Chaumeil P.A."/>
            <person name="Hugenholtz P."/>
        </authorList>
    </citation>
    <scope>NUCLEOTIDE SEQUENCE [LARGE SCALE GENOMIC DNA]</scope>
    <source>
        <strain evidence="9">UBA11284</strain>
    </source>
</reference>
<dbReference type="InterPro" id="IPR032816">
    <property type="entry name" value="VTT_dom"/>
</dbReference>
<evidence type="ECO:0000259" key="8">
    <source>
        <dbReference type="SMART" id="SM00014"/>
    </source>
</evidence>
<dbReference type="PANTHER" id="PTHR30353:SF15">
    <property type="entry name" value="INNER MEMBRANE PROTEIN YABI"/>
    <property type="match status" value="1"/>
</dbReference>
<gene>
    <name evidence="9" type="ORF">DEO68_02800</name>
</gene>
<evidence type="ECO:0000313" key="9">
    <source>
        <dbReference type="EMBL" id="HCA01122.1"/>
    </source>
</evidence>
<keyword evidence="4 7" id="KW-0812">Transmembrane</keyword>
<evidence type="ECO:0000256" key="4">
    <source>
        <dbReference type="ARBA" id="ARBA00022692"/>
    </source>
</evidence>
<evidence type="ECO:0000256" key="1">
    <source>
        <dbReference type="ARBA" id="ARBA00004651"/>
    </source>
</evidence>
<dbReference type="InterPro" id="IPR000326">
    <property type="entry name" value="PAP2/HPO"/>
</dbReference>
<dbReference type="EMBL" id="DOTR01000013">
    <property type="protein sequence ID" value="HCA01122.1"/>
    <property type="molecule type" value="Genomic_DNA"/>
</dbReference>
<feature type="transmembrane region" description="Helical" evidence="7">
    <location>
        <begin position="357"/>
        <end position="377"/>
    </location>
</feature>
<evidence type="ECO:0000256" key="6">
    <source>
        <dbReference type="ARBA" id="ARBA00023136"/>
    </source>
</evidence>
<organism evidence="9">
    <name type="scientific">Halomonas campaniensis</name>
    <dbReference type="NCBI Taxonomy" id="213554"/>
    <lineage>
        <taxon>Bacteria</taxon>
        <taxon>Pseudomonadati</taxon>
        <taxon>Pseudomonadota</taxon>
        <taxon>Gammaproteobacteria</taxon>
        <taxon>Oceanospirillales</taxon>
        <taxon>Halomonadaceae</taxon>
        <taxon>Halomonas</taxon>
    </lineage>
</organism>
<feature type="transmembrane region" description="Helical" evidence="7">
    <location>
        <begin position="177"/>
        <end position="196"/>
    </location>
</feature>
<feature type="transmembrane region" description="Helical" evidence="7">
    <location>
        <begin position="139"/>
        <end position="157"/>
    </location>
</feature>
<protein>
    <submittedName>
        <fullName evidence="9">PA-phosphatase</fullName>
    </submittedName>
</protein>
<keyword evidence="5 7" id="KW-1133">Transmembrane helix</keyword>